<dbReference type="EMBL" id="NBWU01000007">
    <property type="protein sequence ID" value="PCE62828.1"/>
    <property type="molecule type" value="Genomic_DNA"/>
</dbReference>
<sequence>MEDKQTKLNHRIVYAILAAIIVIILIVFYFNAASSANEIDYLTQQEKIFQKDITLLNAEVDRLSALNEVNEIEIQDSRYKVQQLYDSVGKLNFTISKLRQFKKELRILQVRHDSLMAKTRYLQNNNSLLAKQYGDTKQQIEELRDRSSSLSETEALLREKNKELSEELKVKNYLNLSYSLGSAYRLRTNGKPLKTSKANMVEKVRGCFTIKANPSVKKVQQKVVYFQILSPNMQIIEDEYTTVNVNGNTYSKKVEIVYDGGELEVCDFITVEKGSLTPGTYTLNVFEDERLLSSHEFVLK</sequence>
<evidence type="ECO:0000256" key="1">
    <source>
        <dbReference type="SAM" id="Coils"/>
    </source>
</evidence>
<dbReference type="RefSeq" id="WP_097440939.1">
    <property type="nucleotide sequence ID" value="NZ_KZ300477.1"/>
</dbReference>
<comment type="caution">
    <text evidence="3">The sequence shown here is derived from an EMBL/GenBank/DDBJ whole genome shotgun (WGS) entry which is preliminary data.</text>
</comment>
<feature type="transmembrane region" description="Helical" evidence="2">
    <location>
        <begin position="12"/>
        <end position="30"/>
    </location>
</feature>
<accession>A0A2A4G4C4</accession>
<evidence type="ECO:0000313" key="4">
    <source>
        <dbReference type="Proteomes" id="UP000219559"/>
    </source>
</evidence>
<evidence type="ECO:0000313" key="3">
    <source>
        <dbReference type="EMBL" id="PCE62828.1"/>
    </source>
</evidence>
<name>A0A2A4G4C4_9FLAO</name>
<dbReference type="OrthoDB" id="1412292at2"/>
<proteinExistence type="predicted"/>
<gene>
    <name evidence="3" type="ORF">B7P33_16240</name>
</gene>
<organism evidence="3 4">
    <name type="scientific">Sediminicola luteus</name>
    <dbReference type="NCBI Taxonomy" id="319238"/>
    <lineage>
        <taxon>Bacteria</taxon>
        <taxon>Pseudomonadati</taxon>
        <taxon>Bacteroidota</taxon>
        <taxon>Flavobacteriia</taxon>
        <taxon>Flavobacteriales</taxon>
        <taxon>Flavobacteriaceae</taxon>
        <taxon>Sediminicola</taxon>
    </lineage>
</organism>
<evidence type="ECO:0008006" key="5">
    <source>
        <dbReference type="Google" id="ProtNLM"/>
    </source>
</evidence>
<keyword evidence="4" id="KW-1185">Reference proteome</keyword>
<keyword evidence="2" id="KW-0812">Transmembrane</keyword>
<feature type="coiled-coil region" evidence="1">
    <location>
        <begin position="98"/>
        <end position="160"/>
    </location>
</feature>
<dbReference type="AlphaFoldDB" id="A0A2A4G4C4"/>
<keyword evidence="1" id="KW-0175">Coiled coil</keyword>
<dbReference type="Proteomes" id="UP000219559">
    <property type="component" value="Unassembled WGS sequence"/>
</dbReference>
<evidence type="ECO:0000256" key="2">
    <source>
        <dbReference type="SAM" id="Phobius"/>
    </source>
</evidence>
<keyword evidence="2" id="KW-0472">Membrane</keyword>
<keyword evidence="2" id="KW-1133">Transmembrane helix</keyword>
<protein>
    <recommendedName>
        <fullName evidence="5">Chromosome partitioning protein ParA</fullName>
    </recommendedName>
</protein>
<reference evidence="3 4" key="1">
    <citation type="submission" date="2017-04" db="EMBL/GenBank/DDBJ databases">
        <title>A new member of the family Flavobacteriaceae isolated from ascidians.</title>
        <authorList>
            <person name="Chen L."/>
        </authorList>
    </citation>
    <scope>NUCLEOTIDE SEQUENCE [LARGE SCALE GENOMIC DNA]</scope>
    <source>
        <strain evidence="3 4">HQA918</strain>
    </source>
</reference>